<evidence type="ECO:0000313" key="2">
    <source>
        <dbReference type="Proteomes" id="UP000807769"/>
    </source>
</evidence>
<evidence type="ECO:0008006" key="3">
    <source>
        <dbReference type="Google" id="ProtNLM"/>
    </source>
</evidence>
<dbReference type="AlphaFoldDB" id="A0A9P7ELE4"/>
<dbReference type="GeneID" id="64633449"/>
<accession>A0A9P7ELE4</accession>
<reference evidence="1" key="1">
    <citation type="journal article" date="2020" name="New Phytol.">
        <title>Comparative genomics reveals dynamic genome evolution in host specialist ectomycorrhizal fungi.</title>
        <authorList>
            <person name="Lofgren L.A."/>
            <person name="Nguyen N.H."/>
            <person name="Vilgalys R."/>
            <person name="Ruytinx J."/>
            <person name="Liao H.L."/>
            <person name="Branco S."/>
            <person name="Kuo A."/>
            <person name="LaButti K."/>
            <person name="Lipzen A."/>
            <person name="Andreopoulos W."/>
            <person name="Pangilinan J."/>
            <person name="Riley R."/>
            <person name="Hundley H."/>
            <person name="Na H."/>
            <person name="Barry K."/>
            <person name="Grigoriev I.V."/>
            <person name="Stajich J.E."/>
            <person name="Kennedy P.G."/>
        </authorList>
    </citation>
    <scope>NUCLEOTIDE SEQUENCE</scope>
    <source>
        <strain evidence="1">MN1</strain>
    </source>
</reference>
<name>A0A9P7ELE4_9AGAM</name>
<evidence type="ECO:0000313" key="1">
    <source>
        <dbReference type="EMBL" id="KAG1823915.1"/>
    </source>
</evidence>
<protein>
    <recommendedName>
        <fullName evidence="3">CxC1-like cysteine cluster associated with KDZ transposases domain-containing protein</fullName>
    </recommendedName>
</protein>
<comment type="caution">
    <text evidence="1">The sequence shown here is derived from an EMBL/GenBank/DDBJ whole genome shotgun (WGS) entry which is preliminary data.</text>
</comment>
<sequence length="423" mass="48144">MHMVTSGLAKSSTTLESVLGLGYLMERAYHQWLFILDVQVHYLALKSFDALGQWLVQKWMLCQKKKQVALNGLRNLRSDEDILREEWAAQVAHQTKLIACRSKHKGTEAIVGVLALEKTPKSHQSIIHEHEHQLISNNVDDIMTFNLQLHDARAQCAKVVKTLGQRCAVLGVLEYANLQKLKKNSDFNNENSSLKNWNGPMETQSTAPANAIPPIPISHDGIFWLDVNDNIWQDVGLEDETVDPPRWLANDNVHQGIRLLLDLDRCLEEEDRLRCKHCVMQECMILEWTALQEAQEVTDVDVAWHLEKCAAQLSLMCFEWQLRVCPIPTAWEMPDSWGLSSTNIAHAGHSLYHMKIAQAAHADSWKLSEDENNDNDIDEGGVDDELMAAMEEVVYANEYWIVDSDSEVEDWDEVHVSSSPTLY</sequence>
<dbReference type="Proteomes" id="UP000807769">
    <property type="component" value="Unassembled WGS sequence"/>
</dbReference>
<gene>
    <name evidence="1" type="ORF">BJ212DRAFT_1476767</name>
</gene>
<proteinExistence type="predicted"/>
<keyword evidence="2" id="KW-1185">Reference proteome</keyword>
<dbReference type="EMBL" id="JABBWG010000004">
    <property type="protein sequence ID" value="KAG1823915.1"/>
    <property type="molecule type" value="Genomic_DNA"/>
</dbReference>
<organism evidence="1 2">
    <name type="scientific">Suillus subaureus</name>
    <dbReference type="NCBI Taxonomy" id="48587"/>
    <lineage>
        <taxon>Eukaryota</taxon>
        <taxon>Fungi</taxon>
        <taxon>Dikarya</taxon>
        <taxon>Basidiomycota</taxon>
        <taxon>Agaricomycotina</taxon>
        <taxon>Agaricomycetes</taxon>
        <taxon>Agaricomycetidae</taxon>
        <taxon>Boletales</taxon>
        <taxon>Suillineae</taxon>
        <taxon>Suillaceae</taxon>
        <taxon>Suillus</taxon>
    </lineage>
</organism>
<dbReference type="OrthoDB" id="2976829at2759"/>
<dbReference type="RefSeq" id="XP_041197975.1">
    <property type="nucleotide sequence ID" value="XM_041339433.1"/>
</dbReference>